<keyword evidence="4 5" id="KW-0012">Acyltransferase</keyword>
<keyword evidence="2 5" id="KW-0808">Transferase</keyword>
<keyword evidence="3" id="KW-0677">Repeat</keyword>
<evidence type="ECO:0000313" key="5">
    <source>
        <dbReference type="EMBL" id="SBV32773.1"/>
    </source>
</evidence>
<name>A0A1Y5PRZ5_9SPHN</name>
<dbReference type="EC" id="2.3.1.18" evidence="5"/>
<dbReference type="KEGG" id="sphu:SPPYR_1653"/>
<dbReference type="PANTHER" id="PTHR23416:SF23">
    <property type="entry name" value="ACETYLTRANSFERASE C18B11.09C-RELATED"/>
    <property type="match status" value="1"/>
</dbReference>
<dbReference type="PANTHER" id="PTHR23416">
    <property type="entry name" value="SIALIC ACID SYNTHASE-RELATED"/>
    <property type="match status" value="1"/>
</dbReference>
<accession>A0A1Y5PRZ5</accession>
<dbReference type="SUPFAM" id="SSF51161">
    <property type="entry name" value="Trimeric LpxA-like enzymes"/>
    <property type="match status" value="1"/>
</dbReference>
<sequence>MFKALKGSAVQFFRRACLRRQGVIVRGGAVVSRVRFLGTALIEPHSRLIGDPLITCGNDFYANAGCHFLGEITFGDHVMIGPQTVIWGRDHGLEMGVPMKAQAHRKAPIHIGNDVWIGANVTILKGVRIGSGAVVGAGSVVTRDVPDFAIVVGNPARIIRSRNDVDADWTDV</sequence>
<gene>
    <name evidence="5" type="ORF">SPPYR_1653</name>
</gene>
<protein>
    <submittedName>
        <fullName evidence="5">Putative Galactoside O-acetyltransferase</fullName>
        <ecNumber evidence="5">2.3.1.18</ecNumber>
    </submittedName>
</protein>
<dbReference type="InterPro" id="IPR018357">
    <property type="entry name" value="Hexapep_transf_CS"/>
</dbReference>
<evidence type="ECO:0000256" key="4">
    <source>
        <dbReference type="ARBA" id="ARBA00023315"/>
    </source>
</evidence>
<comment type="similarity">
    <text evidence="1">Belongs to the transferase hexapeptide repeat family.</text>
</comment>
<dbReference type="InterPro" id="IPR011004">
    <property type="entry name" value="Trimer_LpxA-like_sf"/>
</dbReference>
<dbReference type="RefSeq" id="WP_295326140.1">
    <property type="nucleotide sequence ID" value="NZ_LT598653.1"/>
</dbReference>
<dbReference type="InterPro" id="IPR051159">
    <property type="entry name" value="Hexapeptide_acetyltransf"/>
</dbReference>
<dbReference type="GO" id="GO:0008870">
    <property type="term" value="F:galactoside O-acetyltransferase activity"/>
    <property type="evidence" value="ECO:0007669"/>
    <property type="project" value="UniProtKB-EC"/>
</dbReference>
<dbReference type="AlphaFoldDB" id="A0A1Y5PRZ5"/>
<evidence type="ECO:0000256" key="1">
    <source>
        <dbReference type="ARBA" id="ARBA00007274"/>
    </source>
</evidence>
<evidence type="ECO:0000256" key="3">
    <source>
        <dbReference type="ARBA" id="ARBA00022737"/>
    </source>
</evidence>
<proteinExistence type="inferred from homology"/>
<reference evidence="5" key="1">
    <citation type="submission" date="2016-03" db="EMBL/GenBank/DDBJ databases">
        <authorList>
            <person name="Ploux O."/>
        </authorList>
    </citation>
    <scope>NUCLEOTIDE SEQUENCE</scope>
    <source>
        <strain evidence="5">UC10</strain>
    </source>
</reference>
<dbReference type="Gene3D" id="2.160.10.10">
    <property type="entry name" value="Hexapeptide repeat proteins"/>
    <property type="match status" value="1"/>
</dbReference>
<dbReference type="Pfam" id="PF00132">
    <property type="entry name" value="Hexapep"/>
    <property type="match status" value="1"/>
</dbReference>
<dbReference type="PROSITE" id="PS00101">
    <property type="entry name" value="HEXAPEP_TRANSFERASES"/>
    <property type="match status" value="1"/>
</dbReference>
<dbReference type="EMBL" id="LT598653">
    <property type="protein sequence ID" value="SBV32773.1"/>
    <property type="molecule type" value="Genomic_DNA"/>
</dbReference>
<evidence type="ECO:0000256" key="2">
    <source>
        <dbReference type="ARBA" id="ARBA00022679"/>
    </source>
</evidence>
<organism evidence="5">
    <name type="scientific">uncultured Sphingopyxis sp</name>
    <dbReference type="NCBI Taxonomy" id="310581"/>
    <lineage>
        <taxon>Bacteria</taxon>
        <taxon>Pseudomonadati</taxon>
        <taxon>Pseudomonadota</taxon>
        <taxon>Alphaproteobacteria</taxon>
        <taxon>Sphingomonadales</taxon>
        <taxon>Sphingomonadaceae</taxon>
        <taxon>Sphingopyxis</taxon>
        <taxon>environmental samples</taxon>
    </lineage>
</organism>
<dbReference type="InterPro" id="IPR001451">
    <property type="entry name" value="Hexapep"/>
</dbReference>